<gene>
    <name evidence="1" type="ORF">LCGC14_2368410</name>
</gene>
<sequence length="218" mass="24709">MCEKPELLITVCSHRTLAAPTAGSFDQLRFSGIPWLQKLVVGDALISRSRSAACTHFLEDEAQLPYMLFIDDDITFTPQDVGTILTHLKNGYDIIGGIYAVRGASQLSSYGFNGRLDVDGKIHEIEYLSTGFMGISRRALEKIKAELKLPELNKNDWSRNFPFFECGRCLNLADFADTLGDMFKTPPSDKFLKRWLKFSGFRVREKGDSIYISEDWDF</sequence>
<dbReference type="AlphaFoldDB" id="A0A0F9C4E4"/>
<dbReference type="EMBL" id="LAZR01034861">
    <property type="protein sequence ID" value="KKL31719.1"/>
    <property type="molecule type" value="Genomic_DNA"/>
</dbReference>
<name>A0A0F9C4E4_9ZZZZ</name>
<dbReference type="InterPro" id="IPR029044">
    <property type="entry name" value="Nucleotide-diphossugar_trans"/>
</dbReference>
<evidence type="ECO:0000313" key="1">
    <source>
        <dbReference type="EMBL" id="KKL31719.1"/>
    </source>
</evidence>
<dbReference type="SUPFAM" id="SSF53448">
    <property type="entry name" value="Nucleotide-diphospho-sugar transferases"/>
    <property type="match status" value="1"/>
</dbReference>
<protein>
    <recommendedName>
        <fullName evidence="2">Glycosyltransferase 2-like domain-containing protein</fullName>
    </recommendedName>
</protein>
<feature type="non-terminal residue" evidence="1">
    <location>
        <position position="218"/>
    </location>
</feature>
<reference evidence="1" key="1">
    <citation type="journal article" date="2015" name="Nature">
        <title>Complex archaea that bridge the gap between prokaryotes and eukaryotes.</title>
        <authorList>
            <person name="Spang A."/>
            <person name="Saw J.H."/>
            <person name="Jorgensen S.L."/>
            <person name="Zaremba-Niedzwiedzka K."/>
            <person name="Martijn J."/>
            <person name="Lind A.E."/>
            <person name="van Eijk R."/>
            <person name="Schleper C."/>
            <person name="Guy L."/>
            <person name="Ettema T.J."/>
        </authorList>
    </citation>
    <scope>NUCLEOTIDE SEQUENCE</scope>
</reference>
<accession>A0A0F9C4E4</accession>
<dbReference type="Gene3D" id="3.90.550.40">
    <property type="match status" value="1"/>
</dbReference>
<organism evidence="1">
    <name type="scientific">marine sediment metagenome</name>
    <dbReference type="NCBI Taxonomy" id="412755"/>
    <lineage>
        <taxon>unclassified sequences</taxon>
        <taxon>metagenomes</taxon>
        <taxon>ecological metagenomes</taxon>
    </lineage>
</organism>
<proteinExistence type="predicted"/>
<comment type="caution">
    <text evidence="1">The sequence shown here is derived from an EMBL/GenBank/DDBJ whole genome shotgun (WGS) entry which is preliminary data.</text>
</comment>
<evidence type="ECO:0008006" key="2">
    <source>
        <dbReference type="Google" id="ProtNLM"/>
    </source>
</evidence>